<name>A0ABQ5HCT1_9ASTR</name>
<reference evidence="1" key="1">
    <citation type="journal article" date="2022" name="Int. J. Mol. Sci.">
        <title>Draft Genome of Tanacetum Coccineum: Genomic Comparison of Closely Related Tanacetum-Family Plants.</title>
        <authorList>
            <person name="Yamashiro T."/>
            <person name="Shiraishi A."/>
            <person name="Nakayama K."/>
            <person name="Satake H."/>
        </authorList>
    </citation>
    <scope>NUCLEOTIDE SEQUENCE</scope>
</reference>
<accession>A0ABQ5HCT1</accession>
<reference evidence="1" key="2">
    <citation type="submission" date="2022-01" db="EMBL/GenBank/DDBJ databases">
        <authorList>
            <person name="Yamashiro T."/>
            <person name="Shiraishi A."/>
            <person name="Satake H."/>
            <person name="Nakayama K."/>
        </authorList>
    </citation>
    <scope>NUCLEOTIDE SEQUENCE</scope>
</reference>
<gene>
    <name evidence="1" type="ORF">Tco_1067335</name>
</gene>
<keyword evidence="2" id="KW-1185">Reference proteome</keyword>
<comment type="caution">
    <text evidence="1">The sequence shown here is derived from an EMBL/GenBank/DDBJ whole genome shotgun (WGS) entry which is preliminary data.</text>
</comment>
<proteinExistence type="predicted"/>
<organism evidence="1 2">
    <name type="scientific">Tanacetum coccineum</name>
    <dbReference type="NCBI Taxonomy" id="301880"/>
    <lineage>
        <taxon>Eukaryota</taxon>
        <taxon>Viridiplantae</taxon>
        <taxon>Streptophyta</taxon>
        <taxon>Embryophyta</taxon>
        <taxon>Tracheophyta</taxon>
        <taxon>Spermatophyta</taxon>
        <taxon>Magnoliopsida</taxon>
        <taxon>eudicotyledons</taxon>
        <taxon>Gunneridae</taxon>
        <taxon>Pentapetalae</taxon>
        <taxon>asterids</taxon>
        <taxon>campanulids</taxon>
        <taxon>Asterales</taxon>
        <taxon>Asteraceae</taxon>
        <taxon>Asteroideae</taxon>
        <taxon>Anthemideae</taxon>
        <taxon>Anthemidinae</taxon>
        <taxon>Tanacetum</taxon>
    </lineage>
</organism>
<evidence type="ECO:0000313" key="2">
    <source>
        <dbReference type="Proteomes" id="UP001151760"/>
    </source>
</evidence>
<sequence>MGYISTTRKGSIFKAQYEELVNFETESSKDFVGLKRDKTNETVLSLVLIQYTQSHFLVMKLNVCVNMEISGLTEPKEEPSMRKEVVQKSSDSTRLLAFGLSKATGSCGSS</sequence>
<protein>
    <submittedName>
        <fullName evidence="1">Uncharacterized protein</fullName>
    </submittedName>
</protein>
<evidence type="ECO:0000313" key="1">
    <source>
        <dbReference type="EMBL" id="GJT85618.1"/>
    </source>
</evidence>
<dbReference type="EMBL" id="BQNB010019468">
    <property type="protein sequence ID" value="GJT85618.1"/>
    <property type="molecule type" value="Genomic_DNA"/>
</dbReference>
<dbReference type="Proteomes" id="UP001151760">
    <property type="component" value="Unassembled WGS sequence"/>
</dbReference>